<dbReference type="EMBL" id="JAAGRN010000009">
    <property type="protein sequence ID" value="NDY84106.1"/>
    <property type="molecule type" value="Genomic_DNA"/>
</dbReference>
<dbReference type="Pfam" id="PF01575">
    <property type="entry name" value="MaoC_dehydratas"/>
    <property type="match status" value="1"/>
</dbReference>
<dbReference type="AlphaFoldDB" id="A0A6B2R014"/>
<reference evidence="2" key="1">
    <citation type="submission" date="2020-02" db="EMBL/GenBank/DDBJ databases">
        <authorList>
            <person name="Chen W.-M."/>
        </authorList>
    </citation>
    <scope>NUCLEOTIDE SEQUENCE</scope>
    <source>
        <strain evidence="2">NBD-18</strain>
    </source>
</reference>
<dbReference type="InterPro" id="IPR002539">
    <property type="entry name" value="MaoC-like_dom"/>
</dbReference>
<gene>
    <name evidence="2" type="ORF">G3I67_12790</name>
</gene>
<evidence type="ECO:0000313" key="2">
    <source>
        <dbReference type="EMBL" id="NDY84106.1"/>
    </source>
</evidence>
<protein>
    <submittedName>
        <fullName evidence="2">MaoC family dehydratase</fullName>
    </submittedName>
</protein>
<sequence length="133" mass="14562">MNQLPQTLQSANLAIDQNVIAAYADLTNDFNPIHLDPLFAAKTPMGGVIAHGTMSIGLIWQALEKSLGADLLSDIRLDIRFIKPVRLGDNLIAGGRLKESTEEREALAYEVFVRDERNSEDKIIGTATIEKSA</sequence>
<proteinExistence type="predicted"/>
<organism evidence="2">
    <name type="scientific">Sheuella amnicola</name>
    <dbReference type="NCBI Taxonomy" id="2707330"/>
    <lineage>
        <taxon>Bacteria</taxon>
        <taxon>Pseudomonadati</taxon>
        <taxon>Pseudomonadota</taxon>
        <taxon>Betaproteobacteria</taxon>
        <taxon>Burkholderiales</taxon>
        <taxon>Alcaligenaceae</taxon>
        <taxon>Sheuella</taxon>
    </lineage>
</organism>
<dbReference type="PANTHER" id="PTHR43437:SF3">
    <property type="entry name" value="HYDROXYACYL-THIOESTER DEHYDRATASE TYPE 2, MITOCHONDRIAL"/>
    <property type="match status" value="1"/>
</dbReference>
<dbReference type="CDD" id="cd03441">
    <property type="entry name" value="R_hydratase_like"/>
    <property type="match status" value="1"/>
</dbReference>
<dbReference type="SUPFAM" id="SSF54637">
    <property type="entry name" value="Thioesterase/thiol ester dehydrase-isomerase"/>
    <property type="match status" value="1"/>
</dbReference>
<feature type="domain" description="MaoC-like" evidence="1">
    <location>
        <begin position="9"/>
        <end position="100"/>
    </location>
</feature>
<comment type="caution">
    <text evidence="2">The sequence shown here is derived from an EMBL/GenBank/DDBJ whole genome shotgun (WGS) entry which is preliminary data.</text>
</comment>
<dbReference type="RefSeq" id="WP_163655919.1">
    <property type="nucleotide sequence ID" value="NZ_JAAGRN010000009.1"/>
</dbReference>
<dbReference type="Gene3D" id="3.10.129.10">
    <property type="entry name" value="Hotdog Thioesterase"/>
    <property type="match status" value="1"/>
</dbReference>
<dbReference type="PANTHER" id="PTHR43437">
    <property type="entry name" value="HYDROXYACYL-THIOESTER DEHYDRATASE TYPE 2, MITOCHONDRIAL-RELATED"/>
    <property type="match status" value="1"/>
</dbReference>
<dbReference type="GO" id="GO:0019171">
    <property type="term" value="F:(3R)-hydroxyacyl-[acyl-carrier-protein] dehydratase activity"/>
    <property type="evidence" value="ECO:0007669"/>
    <property type="project" value="TreeGrafter"/>
</dbReference>
<dbReference type="InterPro" id="IPR050965">
    <property type="entry name" value="UPF0336/Enoyl-CoA_hydratase"/>
</dbReference>
<dbReference type="InterPro" id="IPR029069">
    <property type="entry name" value="HotDog_dom_sf"/>
</dbReference>
<name>A0A6B2R014_9BURK</name>
<evidence type="ECO:0000259" key="1">
    <source>
        <dbReference type="Pfam" id="PF01575"/>
    </source>
</evidence>
<dbReference type="GO" id="GO:0006633">
    <property type="term" value="P:fatty acid biosynthetic process"/>
    <property type="evidence" value="ECO:0007669"/>
    <property type="project" value="TreeGrafter"/>
</dbReference>
<accession>A0A6B2R014</accession>